<keyword evidence="4" id="KW-0472">Membrane</keyword>
<dbReference type="NCBIfam" id="TIGR01352">
    <property type="entry name" value="tonB_Cterm"/>
    <property type="match status" value="1"/>
</dbReference>
<dbReference type="SUPFAM" id="SSF74653">
    <property type="entry name" value="TolA/TonB C-terminal domain"/>
    <property type="match status" value="1"/>
</dbReference>
<dbReference type="Pfam" id="PF03544">
    <property type="entry name" value="TonB_C"/>
    <property type="match status" value="1"/>
</dbReference>
<dbReference type="EMBL" id="VCAO01000002">
    <property type="protein sequence ID" value="TMM48871.1"/>
    <property type="molecule type" value="Genomic_DNA"/>
</dbReference>
<organism evidence="7 8">
    <name type="scientific">Qipengyuania marisflavi</name>
    <dbReference type="NCBI Taxonomy" id="2486356"/>
    <lineage>
        <taxon>Bacteria</taxon>
        <taxon>Pseudomonadati</taxon>
        <taxon>Pseudomonadota</taxon>
        <taxon>Alphaproteobacteria</taxon>
        <taxon>Sphingomonadales</taxon>
        <taxon>Erythrobacteraceae</taxon>
        <taxon>Qipengyuania</taxon>
    </lineage>
</organism>
<comment type="caution">
    <text evidence="7">The sequence shown here is derived from an EMBL/GenBank/DDBJ whole genome shotgun (WGS) entry which is preliminary data.</text>
</comment>
<feature type="region of interest" description="Disordered" evidence="5">
    <location>
        <begin position="51"/>
        <end position="77"/>
    </location>
</feature>
<proteinExistence type="predicted"/>
<keyword evidence="8" id="KW-1185">Reference proteome</keyword>
<evidence type="ECO:0000313" key="8">
    <source>
        <dbReference type="Proteomes" id="UP000309668"/>
    </source>
</evidence>
<comment type="subcellular location">
    <subcellularLocation>
        <location evidence="1">Membrane</location>
        <topology evidence="1">Single-pass membrane protein</topology>
    </subcellularLocation>
</comment>
<dbReference type="InterPro" id="IPR006260">
    <property type="entry name" value="TonB/TolA_C"/>
</dbReference>
<dbReference type="GO" id="GO:0055085">
    <property type="term" value="P:transmembrane transport"/>
    <property type="evidence" value="ECO:0007669"/>
    <property type="project" value="InterPro"/>
</dbReference>
<gene>
    <name evidence="7" type="ORF">FEV51_05645</name>
</gene>
<dbReference type="AlphaFoldDB" id="A0A5S3P6L8"/>
<dbReference type="InterPro" id="IPR037682">
    <property type="entry name" value="TonB_C"/>
</dbReference>
<dbReference type="Proteomes" id="UP000309668">
    <property type="component" value="Unassembled WGS sequence"/>
</dbReference>
<evidence type="ECO:0000256" key="4">
    <source>
        <dbReference type="ARBA" id="ARBA00023136"/>
    </source>
</evidence>
<accession>A0A5S3P6L8</accession>
<dbReference type="Gene3D" id="3.30.1150.10">
    <property type="match status" value="1"/>
</dbReference>
<dbReference type="OrthoDB" id="7585155at2"/>
<keyword evidence="3" id="KW-1133">Transmembrane helix</keyword>
<feature type="domain" description="TonB C-terminal" evidence="6">
    <location>
        <begin position="153"/>
        <end position="222"/>
    </location>
</feature>
<dbReference type="RefSeq" id="WP_138616815.1">
    <property type="nucleotide sequence ID" value="NZ_VCAO01000002.1"/>
</dbReference>
<sequence length="226" mass="23978">MAYVDQSRRPSPTSMAAVVAVHVAIAAALVAGLTVSGIIAVEDEGLEVTDYTLPPPPEPPETEPEVTPKSTPDTMEPKIFVPTPKLDLERPEPRVATSDVIFPPLPPIPQPGRGTEMVPKPTPSVKAFDVVAAKPKNDPGGWLSDADYRPSWARQELTGLARFRLEIAANGRVSDCRITGSTGHNALDKATCALVTKRARFEPARGADGAAAAGSYNGAVQWQLPE</sequence>
<name>A0A5S3P6L8_9SPHN</name>
<evidence type="ECO:0000256" key="2">
    <source>
        <dbReference type="ARBA" id="ARBA00022692"/>
    </source>
</evidence>
<evidence type="ECO:0000313" key="7">
    <source>
        <dbReference type="EMBL" id="TMM48871.1"/>
    </source>
</evidence>
<evidence type="ECO:0000256" key="3">
    <source>
        <dbReference type="ARBA" id="ARBA00022989"/>
    </source>
</evidence>
<evidence type="ECO:0000259" key="6">
    <source>
        <dbReference type="Pfam" id="PF03544"/>
    </source>
</evidence>
<reference evidence="7 8" key="1">
    <citation type="submission" date="2019-05" db="EMBL/GenBank/DDBJ databases">
        <title>Erythrobacter marisflavi sp. nov., isolated from isolated from water of an estuary environment.</title>
        <authorList>
            <person name="Yoon J.-H."/>
        </authorList>
    </citation>
    <scope>NUCLEOTIDE SEQUENCE [LARGE SCALE GENOMIC DNA]</scope>
    <source>
        <strain evidence="7 8">KEM-5</strain>
    </source>
</reference>
<dbReference type="GO" id="GO:0016020">
    <property type="term" value="C:membrane"/>
    <property type="evidence" value="ECO:0007669"/>
    <property type="project" value="UniProtKB-SubCell"/>
</dbReference>
<evidence type="ECO:0000256" key="5">
    <source>
        <dbReference type="SAM" id="MobiDB-lite"/>
    </source>
</evidence>
<protein>
    <submittedName>
        <fullName evidence="7">TonB family protein</fullName>
    </submittedName>
</protein>
<evidence type="ECO:0000256" key="1">
    <source>
        <dbReference type="ARBA" id="ARBA00004167"/>
    </source>
</evidence>
<keyword evidence="2" id="KW-0812">Transmembrane</keyword>